<dbReference type="InterPro" id="IPR043128">
    <property type="entry name" value="Rev_trsase/Diguanyl_cyclase"/>
</dbReference>
<dbReference type="SUPFAM" id="SSF56672">
    <property type="entry name" value="DNA/RNA polymerases"/>
    <property type="match status" value="1"/>
</dbReference>
<keyword evidence="3" id="KW-0479">Metal-binding</keyword>
<dbReference type="Gene3D" id="3.30.70.270">
    <property type="match status" value="1"/>
</dbReference>
<name>A0A3B1JJF5_ASTMX</name>
<reference evidence="7" key="3">
    <citation type="submission" date="2025-08" db="UniProtKB">
        <authorList>
            <consortium name="Ensembl"/>
        </authorList>
    </citation>
    <scope>IDENTIFICATION</scope>
</reference>
<dbReference type="PROSITE" id="PS50157">
    <property type="entry name" value="ZINC_FINGER_C2H2_2"/>
    <property type="match status" value="1"/>
</dbReference>
<feature type="region of interest" description="Disordered" evidence="4">
    <location>
        <begin position="260"/>
        <end position="299"/>
    </location>
</feature>
<feature type="compositionally biased region" description="Basic and acidic residues" evidence="4">
    <location>
        <begin position="27"/>
        <end position="37"/>
    </location>
</feature>
<dbReference type="GO" id="GO:0008270">
    <property type="term" value="F:zinc ion binding"/>
    <property type="evidence" value="ECO:0007669"/>
    <property type="project" value="UniProtKB-KW"/>
</dbReference>
<dbReference type="InterPro" id="IPR013087">
    <property type="entry name" value="Znf_C2H2_type"/>
</dbReference>
<reference evidence="7" key="4">
    <citation type="submission" date="2025-09" db="UniProtKB">
        <authorList>
            <consortium name="Ensembl"/>
        </authorList>
    </citation>
    <scope>IDENTIFICATION</scope>
</reference>
<keyword evidence="3" id="KW-0863">Zinc-finger</keyword>
<dbReference type="PANTHER" id="PTHR19446">
    <property type="entry name" value="REVERSE TRANSCRIPTASES"/>
    <property type="match status" value="1"/>
</dbReference>
<feature type="domain" description="Reverse transcriptase" evidence="6">
    <location>
        <begin position="470"/>
        <end position="749"/>
    </location>
</feature>
<dbReference type="CDD" id="cd01650">
    <property type="entry name" value="RT_nLTR_like"/>
    <property type="match status" value="1"/>
</dbReference>
<protein>
    <recommendedName>
        <fullName evidence="2">ribonuclease H</fullName>
        <ecNumber evidence="2">3.1.26.4</ecNumber>
    </recommendedName>
</protein>
<feature type="domain" description="C2H2-type" evidence="5">
    <location>
        <begin position="167"/>
        <end position="195"/>
    </location>
</feature>
<dbReference type="Proteomes" id="UP000018467">
    <property type="component" value="Unassembled WGS sequence"/>
</dbReference>
<evidence type="ECO:0000256" key="2">
    <source>
        <dbReference type="ARBA" id="ARBA00012180"/>
    </source>
</evidence>
<proteinExistence type="inferred from homology"/>
<keyword evidence="3" id="KW-0862">Zinc</keyword>
<dbReference type="Ensembl" id="ENSAMXT00000034560.1">
    <property type="protein sequence ID" value="ENSAMXP00000041980.1"/>
    <property type="gene ID" value="ENSAMXG00000042811.1"/>
</dbReference>
<dbReference type="Bgee" id="ENSAMXG00000042811">
    <property type="expression patterns" value="Expressed in olfactory epithelium and 14 other cell types or tissues"/>
</dbReference>
<evidence type="ECO:0000256" key="1">
    <source>
        <dbReference type="ARBA" id="ARBA00010879"/>
    </source>
</evidence>
<feature type="region of interest" description="Disordered" evidence="4">
    <location>
        <begin position="27"/>
        <end position="81"/>
    </location>
</feature>
<sequence length="1169" mass="129922">MFKPRPDVGNYRDSLRPFNDLIEKRCPEQKRVLRPKGDGLSSSEIEPTQTQIVEEPMPPVYHSPTMTGDTQEEGSSSELALSESGDSLDNIVIVELPSSDLVCKVCGVRPGKITQVARHYATQHKKFLVKYSCRKCGRSNENSHSISCHIPKCQGIIDREEVAQLDHRCSSCEASFATESGLSQHKRHVHPTERNLERIETVHAKRVKGGATALWSEEEIRELLRLSEVYAGERYIHASAWQNQCPGAGEIEKACEKPHKSNYNRRNARGDANATSSGGNRREAEGEGELSQFGGSGDWSRFNDGLDELIEKVSEGLKRKLGGGEARRERAGNAGGGAARVFKNSTERRSAVKRESYRRHQMMYAKDPAKLASEILDGMENAKCPIQLSEVHAVFKDGWERNVDFRGLGRFAATGGADNECFTEAISAETVKENLGQIKRNTAPGPDRITRQMLSDWDPSGEKLERLYTAWMVAGVVPKAFKECRTTLIPKSTSKEALEEVGNWRPITIGSLILRLFSKIMAERLARACPINPRQRGFISAPGCAENLKVLQGLIGHCKKERSQLAVVFVDFARAFDSISHEHILSALGQRQLDQHVIKLIQSAYVDCVTRIIMDGAKSPDILMKVGVKQGDSMSPILFNLAMDPLIQSLENLGSGYKIGGSSVTTLAFADDLVLLSSSWDGMRSNIALLDEFCERTGLRVQSRKCHGFLIRRGATSYTVNDCSPWDLGGEPIHLIEPHEVEKYLGVKVNPWVGITKPDLNSQLGEWVTRIGGAPLKPYQKVGLLNDFAIPRLIYLADHCDLKGVTLATLDGTIRRAVKGWLHLPLSTCGGLLYSRVQDGGLGILKLEALVPSIQARRLYRLLGSEDEIMNQIMTVMDGRSEFARMWCIAGGDPGAIPPVCAVQERETATQRKGPVPCDWRQEEKRAWCNLPVQGRWVEVFDKDRISSAWMRNPERAGFKQRHYIAALQLRANVYPTREALARGRTKVWAKCRRCAAPLESCSHILGQCPSVQSSRIKRHNKMCALLAQEAERYGWTVIREPRISGPLGELRLPDLVLSKGNSALVIDVTVRFEYEARSLEKAAEEKVAYYAPYESQIAALVGAERVQVFGFPVGARGKWPSCNNHVLSEIGLGPARAKYFGGLCGRRALLYSLDVLRDFGRPDHLQGR</sequence>
<evidence type="ECO:0000259" key="6">
    <source>
        <dbReference type="PROSITE" id="PS50878"/>
    </source>
</evidence>
<dbReference type="InterPro" id="IPR043502">
    <property type="entry name" value="DNA/RNA_pol_sf"/>
</dbReference>
<dbReference type="Pfam" id="PF00078">
    <property type="entry name" value="RVT_1"/>
    <property type="match status" value="1"/>
</dbReference>
<dbReference type="PROSITE" id="PS00028">
    <property type="entry name" value="ZINC_FINGER_C2H2_1"/>
    <property type="match status" value="1"/>
</dbReference>
<dbReference type="SMART" id="SM00355">
    <property type="entry name" value="ZnF_C2H2"/>
    <property type="match status" value="2"/>
</dbReference>
<dbReference type="AlphaFoldDB" id="A0A3B1JJF5"/>
<reference evidence="8" key="1">
    <citation type="submission" date="2013-03" db="EMBL/GenBank/DDBJ databases">
        <authorList>
            <person name="Jeffery W."/>
            <person name="Warren W."/>
            <person name="Wilson R.K."/>
        </authorList>
    </citation>
    <scope>NUCLEOTIDE SEQUENCE</scope>
    <source>
        <strain evidence="8">female</strain>
    </source>
</reference>
<reference evidence="8" key="2">
    <citation type="journal article" date="2014" name="Nat. Commun.">
        <title>The cavefish genome reveals candidate genes for eye loss.</title>
        <authorList>
            <person name="McGaugh S.E."/>
            <person name="Gross J.B."/>
            <person name="Aken B."/>
            <person name="Blin M."/>
            <person name="Borowsky R."/>
            <person name="Chalopin D."/>
            <person name="Hinaux H."/>
            <person name="Jeffery W.R."/>
            <person name="Keene A."/>
            <person name="Ma L."/>
            <person name="Minx P."/>
            <person name="Murphy D."/>
            <person name="O'Quin K.E."/>
            <person name="Retaux S."/>
            <person name="Rohner N."/>
            <person name="Searle S.M."/>
            <person name="Stahl B.A."/>
            <person name="Tabin C."/>
            <person name="Volff J.N."/>
            <person name="Yoshizawa M."/>
            <person name="Warren W.C."/>
        </authorList>
    </citation>
    <scope>NUCLEOTIDE SEQUENCE [LARGE SCALE GENOMIC DNA]</scope>
    <source>
        <strain evidence="8">female</strain>
    </source>
</reference>
<evidence type="ECO:0000313" key="7">
    <source>
        <dbReference type="Ensembl" id="ENSAMXP00000041980.1"/>
    </source>
</evidence>
<dbReference type="EC" id="3.1.26.4" evidence="2"/>
<dbReference type="InterPro" id="IPR000477">
    <property type="entry name" value="RT_dom"/>
</dbReference>
<comment type="similarity">
    <text evidence="1">Belongs to the beta type-B retroviral polymerase family. HERV class-II K(HML-2) pol subfamily.</text>
</comment>
<keyword evidence="8" id="KW-1185">Reference proteome</keyword>
<dbReference type="Gene3D" id="3.30.160.60">
    <property type="entry name" value="Classic Zinc Finger"/>
    <property type="match status" value="1"/>
</dbReference>
<evidence type="ECO:0000256" key="4">
    <source>
        <dbReference type="SAM" id="MobiDB-lite"/>
    </source>
</evidence>
<dbReference type="GeneTree" id="ENSGT00400000024060"/>
<evidence type="ECO:0000256" key="3">
    <source>
        <dbReference type="PROSITE-ProRule" id="PRU00042"/>
    </source>
</evidence>
<accession>A0A3B1JJF5</accession>
<evidence type="ECO:0000259" key="5">
    <source>
        <dbReference type="PROSITE" id="PS50157"/>
    </source>
</evidence>
<evidence type="ECO:0000313" key="8">
    <source>
        <dbReference type="Proteomes" id="UP000018467"/>
    </source>
</evidence>
<feature type="compositionally biased region" description="Polar residues" evidence="4">
    <location>
        <begin position="40"/>
        <end position="52"/>
    </location>
</feature>
<organism evidence="7 8">
    <name type="scientific">Astyanax mexicanus</name>
    <name type="common">Blind cave fish</name>
    <name type="synonym">Astyanax fasciatus mexicanus</name>
    <dbReference type="NCBI Taxonomy" id="7994"/>
    <lineage>
        <taxon>Eukaryota</taxon>
        <taxon>Metazoa</taxon>
        <taxon>Chordata</taxon>
        <taxon>Craniata</taxon>
        <taxon>Vertebrata</taxon>
        <taxon>Euteleostomi</taxon>
        <taxon>Actinopterygii</taxon>
        <taxon>Neopterygii</taxon>
        <taxon>Teleostei</taxon>
        <taxon>Ostariophysi</taxon>
        <taxon>Characiformes</taxon>
        <taxon>Characoidei</taxon>
        <taxon>Acestrorhamphidae</taxon>
        <taxon>Acestrorhamphinae</taxon>
        <taxon>Astyanax</taxon>
    </lineage>
</organism>
<dbReference type="GO" id="GO:0004523">
    <property type="term" value="F:RNA-DNA hybrid ribonuclease activity"/>
    <property type="evidence" value="ECO:0007669"/>
    <property type="project" value="UniProtKB-EC"/>
</dbReference>
<dbReference type="PROSITE" id="PS50878">
    <property type="entry name" value="RT_POL"/>
    <property type="match status" value="1"/>
</dbReference>
<dbReference type="InParanoid" id="A0A3B1JJF5"/>